<dbReference type="EMBL" id="JBEWLZ010000003">
    <property type="protein sequence ID" value="MET1489474.1"/>
    <property type="molecule type" value="Genomic_DNA"/>
</dbReference>
<accession>A0ABV2CNJ6</accession>
<dbReference type="PANTHER" id="PTHR38692:SF1">
    <property type="entry name" value="PROTEIN SMG"/>
    <property type="match status" value="1"/>
</dbReference>
<reference evidence="2 3" key="1">
    <citation type="submission" date="2024-07" db="EMBL/GenBank/DDBJ databases">
        <title>Uliginosibacterium paludis KCTC:42655.</title>
        <authorList>
            <person name="Kim M.K."/>
        </authorList>
    </citation>
    <scope>NUCLEOTIDE SEQUENCE [LARGE SCALE GENOMIC DNA]</scope>
    <source>
        <strain evidence="2 3">KCTC 42655</strain>
    </source>
</reference>
<protein>
    <recommendedName>
        <fullName evidence="1">Protein Smg homolog</fullName>
    </recommendedName>
</protein>
<proteinExistence type="inferred from homology"/>
<dbReference type="PANTHER" id="PTHR38692">
    <property type="entry name" value="PROTEIN SMG"/>
    <property type="match status" value="1"/>
</dbReference>
<keyword evidence="3" id="KW-1185">Reference proteome</keyword>
<gene>
    <name evidence="1" type="primary">smg</name>
    <name evidence="2" type="ORF">ABVT11_06515</name>
</gene>
<evidence type="ECO:0000313" key="2">
    <source>
        <dbReference type="EMBL" id="MET1489474.1"/>
    </source>
</evidence>
<dbReference type="InterPro" id="IPR007456">
    <property type="entry name" value="Smg"/>
</dbReference>
<dbReference type="RefSeq" id="WP_345925420.1">
    <property type="nucleotide sequence ID" value="NZ_JBDIVF010000002.1"/>
</dbReference>
<dbReference type="HAMAP" id="MF_00598">
    <property type="entry name" value="Smg"/>
    <property type="match status" value="1"/>
</dbReference>
<evidence type="ECO:0000256" key="1">
    <source>
        <dbReference type="HAMAP-Rule" id="MF_00598"/>
    </source>
</evidence>
<sequence>MIDILVYLFETYGYADACPEEPEQLSRKLAMAGFEEADIDEAVEWLKGLRVAASQESPREVTGSRSIRFYTDAEQARLDVGTRGFISFLESAGVLDMRRREMAIERAMALHDAEVSVSQFKVIVLMVLWQERASVDALLLDELLTDEVADPEDFWQEAVSTH</sequence>
<evidence type="ECO:0000313" key="3">
    <source>
        <dbReference type="Proteomes" id="UP001548590"/>
    </source>
</evidence>
<name>A0ABV2CNJ6_9RHOO</name>
<comment type="caution">
    <text evidence="2">The sequence shown here is derived from an EMBL/GenBank/DDBJ whole genome shotgun (WGS) entry which is preliminary data.</text>
</comment>
<organism evidence="2 3">
    <name type="scientific">Uliginosibacterium paludis</name>
    <dbReference type="NCBI Taxonomy" id="1615952"/>
    <lineage>
        <taxon>Bacteria</taxon>
        <taxon>Pseudomonadati</taxon>
        <taxon>Pseudomonadota</taxon>
        <taxon>Betaproteobacteria</taxon>
        <taxon>Rhodocyclales</taxon>
        <taxon>Zoogloeaceae</taxon>
        <taxon>Uliginosibacterium</taxon>
    </lineage>
</organism>
<comment type="similarity">
    <text evidence="1">Belongs to the Smg family.</text>
</comment>
<dbReference type="Pfam" id="PF04361">
    <property type="entry name" value="DUF494"/>
    <property type="match status" value="1"/>
</dbReference>
<dbReference type="Proteomes" id="UP001548590">
    <property type="component" value="Unassembled WGS sequence"/>
</dbReference>